<organism evidence="2 3">
    <name type="scientific">Linnemannia gamsii</name>
    <dbReference type="NCBI Taxonomy" id="64522"/>
    <lineage>
        <taxon>Eukaryota</taxon>
        <taxon>Fungi</taxon>
        <taxon>Fungi incertae sedis</taxon>
        <taxon>Mucoromycota</taxon>
        <taxon>Mortierellomycotina</taxon>
        <taxon>Mortierellomycetes</taxon>
        <taxon>Mortierellales</taxon>
        <taxon>Mortierellaceae</taxon>
        <taxon>Linnemannia</taxon>
    </lineage>
</organism>
<feature type="compositionally biased region" description="Basic and acidic residues" evidence="1">
    <location>
        <begin position="267"/>
        <end position="280"/>
    </location>
</feature>
<reference evidence="2" key="1">
    <citation type="journal article" date="2020" name="Fungal Divers.">
        <title>Resolving the Mortierellaceae phylogeny through synthesis of multi-gene phylogenetics and phylogenomics.</title>
        <authorList>
            <person name="Vandepol N."/>
            <person name="Liber J."/>
            <person name="Desiro A."/>
            <person name="Na H."/>
            <person name="Kennedy M."/>
            <person name="Barry K."/>
            <person name="Grigoriev I.V."/>
            <person name="Miller A.N."/>
            <person name="O'Donnell K."/>
            <person name="Stajich J.E."/>
            <person name="Bonito G."/>
        </authorList>
    </citation>
    <scope>NUCLEOTIDE SEQUENCE</scope>
    <source>
        <strain evidence="2">NVP60</strain>
    </source>
</reference>
<dbReference type="EMBL" id="JAAAIN010001724">
    <property type="protein sequence ID" value="KAG0300652.1"/>
    <property type="molecule type" value="Genomic_DNA"/>
</dbReference>
<feature type="compositionally biased region" description="Acidic residues" evidence="1">
    <location>
        <begin position="1092"/>
        <end position="1101"/>
    </location>
</feature>
<feature type="compositionally biased region" description="Low complexity" evidence="1">
    <location>
        <begin position="662"/>
        <end position="673"/>
    </location>
</feature>
<feature type="compositionally biased region" description="Basic and acidic residues" evidence="1">
    <location>
        <begin position="450"/>
        <end position="459"/>
    </location>
</feature>
<protein>
    <submittedName>
        <fullName evidence="2">Uncharacterized protein</fullName>
    </submittedName>
</protein>
<evidence type="ECO:0000313" key="3">
    <source>
        <dbReference type="Proteomes" id="UP000823405"/>
    </source>
</evidence>
<feature type="compositionally biased region" description="Acidic residues" evidence="1">
    <location>
        <begin position="8"/>
        <end position="20"/>
    </location>
</feature>
<feature type="compositionally biased region" description="Polar residues" evidence="1">
    <location>
        <begin position="245"/>
        <end position="254"/>
    </location>
</feature>
<feature type="region of interest" description="Disordered" evidence="1">
    <location>
        <begin position="224"/>
        <end position="758"/>
    </location>
</feature>
<evidence type="ECO:0000313" key="2">
    <source>
        <dbReference type="EMBL" id="KAG0300652.1"/>
    </source>
</evidence>
<accession>A0A9P6QUZ6</accession>
<feature type="compositionally biased region" description="Polar residues" evidence="1">
    <location>
        <begin position="590"/>
        <end position="607"/>
    </location>
</feature>
<evidence type="ECO:0000256" key="1">
    <source>
        <dbReference type="SAM" id="MobiDB-lite"/>
    </source>
</evidence>
<feature type="compositionally biased region" description="Polar residues" evidence="1">
    <location>
        <begin position="531"/>
        <end position="540"/>
    </location>
</feature>
<feature type="compositionally biased region" description="Polar residues" evidence="1">
    <location>
        <begin position="746"/>
        <end position="758"/>
    </location>
</feature>
<feature type="compositionally biased region" description="Low complexity" evidence="1">
    <location>
        <begin position="614"/>
        <end position="624"/>
    </location>
</feature>
<sequence length="1167" mass="125462">MGTPDIVMTDEDGEEDEDEAGRDSEQPTPSPMIPNAETMDEDQDGDHGHGPHHHHHHPSQQEKTPLMVDTSSGAIHSHTSNPRGAHMSMDSPNMTATPSTATLTPDSGATNSASRRPSLRTMTATLPRSALQEETIALFKQYRNLIPCAKCFSRNTIQRDGMSDGNLRFKCRPPVSMSLICNKSYSESKIRNMISGVVYGHSLPESGTPTSATSSENVLALALPPNMTKSGSGRRPSQKHADANMTPNFQQSHAFQDDYRSRHHQDRKGGEREQYQEHSHSGVYEETGNDRSGRPGSRRPSSAMSSHPRRPSLIGQESPTMDYEESTMMGPPSGHLQVPNTPPREGEDPRMYRPHSAYGHRPLTPVGAPAPAASSSSSSSTSTSSNLAPRQGAPKLHHSHSHPNIGQQRHQQYLDQQCHIQQQQQQPQQSRQVARIEPAQPHHGQGSDFARSEMAERRFSHPAALQRSPSSKYLPVAPSNAALSPALSSSSQSSPRYESVHTPATSTGPGGRYEETHAQASYYQRRMSQPHPGSQRSYSQLPPPPPAGSSHRYDRRASEVDEYNYQHLRQYERLNASTMRGGHPLKSKISPKQYSPPHSSDSPSTQRDGPVPAPSSSAAYAGKPGYPPSSSPLLNSNVQGLRTPQSEPMRFSHSMTSIEAPGSATSGATSAGGRHAYQTPRQQASSSSVYYHQPSSRDDLEIRDSYAHDSSRGNLSPEDADGRPYARMRQGFRKPGMGQSIRRLGSSPNLHTAGSMTASSSLTSAKDLNSALPRNAIKLTCFPSAVTASKDSPLDSQATGSAAAGDDLDMKMSQSSKVVIEITQPRSTFDRSSSSSSSSGFDDVPRPLLLSASTGHPRRTLRHAVSQPNLLVRNSSSVLERRRRSVSPSDSGRGVDGNSGEDGFGSSKKRRADSLSRDEDVLVTSTPSSSSVAEAAAAAVVAAAANAARQNSSSTGGVQIIGQDCSKKEVVGLGVVMDDDTAANTSTNGCNSPMINALDVAKASSYVSLEDQKELGIDYSLFTRVETAAWRILIPPNVTASFRSEDFGLTLKPKAISEAAASASLASPTSTTGGCSEITPLVAPMAAISTNETEDEEEEVQVESVNHARKEEQGEGSDVVMEANEEDSMTTAVSMTAATIMTVAREIIDTAAVDAREEMMDHQLEDD</sequence>
<feature type="region of interest" description="Disordered" evidence="1">
    <location>
        <begin position="1"/>
        <end position="117"/>
    </location>
</feature>
<dbReference type="AlphaFoldDB" id="A0A9P6QUZ6"/>
<gene>
    <name evidence="2" type="ORF">BGZ97_003125</name>
</gene>
<feature type="compositionally biased region" description="Low complexity" evidence="1">
    <location>
        <begin position="411"/>
        <end position="432"/>
    </location>
</feature>
<feature type="compositionally biased region" description="Low complexity" evidence="1">
    <location>
        <begin position="685"/>
        <end position="694"/>
    </location>
</feature>
<name>A0A9P6QUZ6_9FUNG</name>
<comment type="caution">
    <text evidence="2">The sequence shown here is derived from an EMBL/GenBank/DDBJ whole genome shotgun (WGS) entry which is preliminary data.</text>
</comment>
<feature type="region of interest" description="Disordered" evidence="1">
    <location>
        <begin position="1090"/>
        <end position="1119"/>
    </location>
</feature>
<keyword evidence="3" id="KW-1185">Reference proteome</keyword>
<feature type="compositionally biased region" description="Low complexity" evidence="1">
    <location>
        <begin position="474"/>
        <end position="495"/>
    </location>
</feature>
<dbReference type="Proteomes" id="UP000823405">
    <property type="component" value="Unassembled WGS sequence"/>
</dbReference>
<feature type="compositionally biased region" description="Polar residues" evidence="1">
    <location>
        <begin position="787"/>
        <end position="800"/>
    </location>
</feature>
<feature type="compositionally biased region" description="Low complexity" evidence="1">
    <location>
        <begin position="869"/>
        <end position="878"/>
    </location>
</feature>
<dbReference type="OrthoDB" id="2425204at2759"/>
<feature type="compositionally biased region" description="Polar residues" evidence="1">
    <location>
        <begin position="90"/>
        <end position="117"/>
    </location>
</feature>
<feature type="compositionally biased region" description="Basic and acidic residues" evidence="1">
    <location>
        <begin position="695"/>
        <end position="711"/>
    </location>
</feature>
<feature type="compositionally biased region" description="Gly residues" evidence="1">
    <location>
        <begin position="894"/>
        <end position="903"/>
    </location>
</feature>
<feature type="compositionally biased region" description="Low complexity" evidence="1">
    <location>
        <begin position="294"/>
        <end position="306"/>
    </location>
</feature>
<feature type="compositionally biased region" description="Low complexity" evidence="1">
    <location>
        <begin position="369"/>
        <end position="385"/>
    </location>
</feature>
<proteinExistence type="predicted"/>
<feature type="compositionally biased region" description="Polar residues" evidence="1">
    <location>
        <begin position="69"/>
        <end position="82"/>
    </location>
</feature>
<feature type="region of interest" description="Disordered" evidence="1">
    <location>
        <begin position="787"/>
        <end position="928"/>
    </location>
</feature>